<dbReference type="EMBL" id="JAZDQU010000002">
    <property type="protein sequence ID" value="MEE1885686.1"/>
    <property type="molecule type" value="Genomic_DNA"/>
</dbReference>
<dbReference type="SMART" id="SM00740">
    <property type="entry name" value="PASTA"/>
    <property type="match status" value="3"/>
</dbReference>
<gene>
    <name evidence="3" type="ORF">VRU49_09685</name>
</gene>
<feature type="domain" description="PASTA" evidence="2">
    <location>
        <begin position="44"/>
        <end position="107"/>
    </location>
</feature>
<comment type="caution">
    <text evidence="3">The sequence shown here is derived from an EMBL/GenBank/DDBJ whole genome shotgun (WGS) entry which is preliminary data.</text>
</comment>
<dbReference type="PROSITE" id="PS51178">
    <property type="entry name" value="PASTA"/>
    <property type="match status" value="2"/>
</dbReference>
<keyword evidence="4" id="KW-1185">Reference proteome</keyword>
<name>A0ABU7H301_9SPHI</name>
<dbReference type="Gene3D" id="3.30.10.20">
    <property type="match status" value="3"/>
</dbReference>
<dbReference type="Pfam" id="PF03793">
    <property type="entry name" value="PASTA"/>
    <property type="match status" value="1"/>
</dbReference>
<keyword evidence="1" id="KW-1133">Transmembrane helix</keyword>
<evidence type="ECO:0000313" key="4">
    <source>
        <dbReference type="Proteomes" id="UP001337681"/>
    </source>
</evidence>
<evidence type="ECO:0000313" key="3">
    <source>
        <dbReference type="EMBL" id="MEE1885686.1"/>
    </source>
</evidence>
<proteinExistence type="predicted"/>
<dbReference type="RefSeq" id="WP_330146581.1">
    <property type="nucleotide sequence ID" value="NZ_JAZDQU010000002.1"/>
</dbReference>
<protein>
    <submittedName>
        <fullName evidence="3">PASTA domain-containing protein</fullName>
    </submittedName>
</protein>
<dbReference type="CDD" id="cd06577">
    <property type="entry name" value="PASTA_pknB"/>
    <property type="match status" value="2"/>
</dbReference>
<feature type="domain" description="PASTA" evidence="2">
    <location>
        <begin position="182"/>
        <end position="253"/>
    </location>
</feature>
<dbReference type="Proteomes" id="UP001337681">
    <property type="component" value="Unassembled WGS sequence"/>
</dbReference>
<sequence length="255" mass="28213">MSNFIAYLKTESFRKTLLAMVGTIFGILLIAFFFLRFYTKHGEGMNVPSLKGKSIEEATSILENLGLRYELDSVYIMDKPPGFVIEQNPDPETFVKDNRTIYLTVNTSKAPNVNFPEIEFKTLREAKAIIEGYGLKLGDTSYRADVSRDVVLEALFGGSKIRFGESIPRGSRIDFVLGDGRGNEEIAIPDLIGLTKDEALFSLKGSMLNLGSVVFEGPITDSTTAIIVRQSPFMVDSLSKVKIGTPIHIVLSNKQ</sequence>
<evidence type="ECO:0000256" key="1">
    <source>
        <dbReference type="SAM" id="Phobius"/>
    </source>
</evidence>
<evidence type="ECO:0000259" key="2">
    <source>
        <dbReference type="PROSITE" id="PS51178"/>
    </source>
</evidence>
<dbReference type="InterPro" id="IPR005543">
    <property type="entry name" value="PASTA_dom"/>
</dbReference>
<feature type="transmembrane region" description="Helical" evidence="1">
    <location>
        <begin position="17"/>
        <end position="35"/>
    </location>
</feature>
<accession>A0ABU7H301</accession>
<reference evidence="3 4" key="1">
    <citation type="submission" date="2024-01" db="EMBL/GenBank/DDBJ databases">
        <title>Pedobacter sp. nov., isolated from oil-contaminated soil.</title>
        <authorList>
            <person name="Le N.T.T."/>
        </authorList>
    </citation>
    <scope>NUCLEOTIDE SEQUENCE [LARGE SCALE GENOMIC DNA]</scope>
    <source>
        <strain evidence="3 4">VNH31</strain>
    </source>
</reference>
<keyword evidence="1" id="KW-0472">Membrane</keyword>
<dbReference type="SUPFAM" id="SSF54184">
    <property type="entry name" value="Penicillin-binding protein 2x (pbp-2x), c-terminal domain"/>
    <property type="match status" value="1"/>
</dbReference>
<keyword evidence="1" id="KW-0812">Transmembrane</keyword>
<organism evidence="3 4">
    <name type="scientific">Pedobacter flavus</name>
    <dbReference type="NCBI Taxonomy" id="3113906"/>
    <lineage>
        <taxon>Bacteria</taxon>
        <taxon>Pseudomonadati</taxon>
        <taxon>Bacteroidota</taxon>
        <taxon>Sphingobacteriia</taxon>
        <taxon>Sphingobacteriales</taxon>
        <taxon>Sphingobacteriaceae</taxon>
        <taxon>Pedobacter</taxon>
    </lineage>
</organism>